<dbReference type="InterPro" id="IPR046848">
    <property type="entry name" value="E_motif"/>
</dbReference>
<feature type="repeat" description="PPR" evidence="3">
    <location>
        <begin position="298"/>
        <end position="328"/>
    </location>
</feature>
<proteinExistence type="inferred from homology"/>
<keyword evidence="1" id="KW-0677">Repeat</keyword>
<dbReference type="FunFam" id="1.25.40.10:FF:000073">
    <property type="entry name" value="Pentatricopeptide repeat-containing protein chloroplastic"/>
    <property type="match status" value="1"/>
</dbReference>
<feature type="repeat" description="PPR" evidence="3">
    <location>
        <begin position="126"/>
        <end position="160"/>
    </location>
</feature>
<dbReference type="Proteomes" id="UP001642260">
    <property type="component" value="Unassembled WGS sequence"/>
</dbReference>
<feature type="repeat" description="PPR" evidence="3">
    <location>
        <begin position="227"/>
        <end position="262"/>
    </location>
</feature>
<protein>
    <recommendedName>
        <fullName evidence="6">Pentatricopeptide repeat-containing protein</fullName>
    </recommendedName>
</protein>
<dbReference type="FunFam" id="1.25.40.10:FF:001093">
    <property type="entry name" value="Pentatricopeptide repeat-containing protein At2g34400"/>
    <property type="match status" value="1"/>
</dbReference>
<dbReference type="EMBL" id="CAKOAT010011115">
    <property type="protein sequence ID" value="CAH8283608.1"/>
    <property type="molecule type" value="Genomic_DNA"/>
</dbReference>
<evidence type="ECO:0000256" key="2">
    <source>
        <dbReference type="ARBA" id="ARBA00061659"/>
    </source>
</evidence>
<organism evidence="4 5">
    <name type="scientific">Eruca vesicaria subsp. sativa</name>
    <name type="common">Garden rocket</name>
    <name type="synonym">Eruca sativa</name>
    <dbReference type="NCBI Taxonomy" id="29727"/>
    <lineage>
        <taxon>Eukaryota</taxon>
        <taxon>Viridiplantae</taxon>
        <taxon>Streptophyta</taxon>
        <taxon>Embryophyta</taxon>
        <taxon>Tracheophyta</taxon>
        <taxon>Spermatophyta</taxon>
        <taxon>Magnoliopsida</taxon>
        <taxon>eudicotyledons</taxon>
        <taxon>Gunneridae</taxon>
        <taxon>Pentapetalae</taxon>
        <taxon>rosids</taxon>
        <taxon>malvids</taxon>
        <taxon>Brassicales</taxon>
        <taxon>Brassicaceae</taxon>
        <taxon>Brassiceae</taxon>
        <taxon>Eruca</taxon>
    </lineage>
</organism>
<dbReference type="SUPFAM" id="SSF48452">
    <property type="entry name" value="TPR-like"/>
    <property type="match status" value="1"/>
</dbReference>
<feature type="repeat" description="PPR" evidence="3">
    <location>
        <begin position="329"/>
        <end position="363"/>
    </location>
</feature>
<sequence length="608" mass="67467">MASPMNLIPKRHLSQCLTPSISSSSPTKQSRILELCKSGRLTDAIRILNTTDSNEISTKPNLYASLLQTCTKSMSFINGLQFHAHVLKTGLETDRYVGNSLLSLYFKLGHDMKETQRVFDGMFVKDAISWTSMMSGYVAGKEHVKALKVFGEMVTFGLEPNAFTLSSAVKACSEIGDVRLGRCFHCVVITRGFEWNHVISSTLAYMYGENQEPVNARQVFDEMLEPDVFSWTAVLSAYSKNDLYEEALGLFYVGNRGKGLVPDVSTFGTVLTACGNLRRVKRGKEIHGKLITNGISSNVVVESSLLDMYGKCGSVREARQVFNGMSKKNTVSWSALLGGYCQNGEHGKVIEMFREMEEKDLYCFGTVLKACAGLAALRLGKEVHGQYVRRGCRDNVIVESALVDLYGKSGCVDFASRVFSKMAIRNMITCNAMLSALAQNGRGEEAVSFFNDMVKRRIKPDYISFIAVLTACSHTGLVEEGRNYFAMMTDSYGIKPGTEHYSCMIDLLGRAGLFEEAENMLERAECRDDASLWGVLLGPCAANADALAIAERIAKRMMELDPKYHMSYVLLSNMYKSIGRHGDALKIRRLMVRRGVTKTIGQSWIDAH</sequence>
<gene>
    <name evidence="4" type="ORF">ERUC_LOCUS648</name>
</gene>
<dbReference type="PROSITE" id="PS51375">
    <property type="entry name" value="PPR"/>
    <property type="match status" value="5"/>
</dbReference>
<dbReference type="InterPro" id="IPR011990">
    <property type="entry name" value="TPR-like_helical_dom_sf"/>
</dbReference>
<evidence type="ECO:0000256" key="3">
    <source>
        <dbReference type="PROSITE-ProRule" id="PRU00708"/>
    </source>
</evidence>
<dbReference type="FunFam" id="1.25.40.10:FF:001535">
    <property type="entry name" value="Putative pentatricopeptide repeat-containing protein, mitochondrial"/>
    <property type="match status" value="1"/>
</dbReference>
<dbReference type="InterPro" id="IPR046960">
    <property type="entry name" value="PPR_At4g14850-like_plant"/>
</dbReference>
<reference evidence="4 5" key="1">
    <citation type="submission" date="2022-03" db="EMBL/GenBank/DDBJ databases">
        <authorList>
            <person name="Macdonald S."/>
            <person name="Ahmed S."/>
            <person name="Newling K."/>
        </authorList>
    </citation>
    <scope>NUCLEOTIDE SEQUENCE [LARGE SCALE GENOMIC DNA]</scope>
</reference>
<evidence type="ECO:0008006" key="6">
    <source>
        <dbReference type="Google" id="ProtNLM"/>
    </source>
</evidence>
<dbReference type="Pfam" id="PF20431">
    <property type="entry name" value="E_motif"/>
    <property type="match status" value="1"/>
</dbReference>
<keyword evidence="5" id="KW-1185">Reference proteome</keyword>
<evidence type="ECO:0000256" key="1">
    <source>
        <dbReference type="ARBA" id="ARBA00022737"/>
    </source>
</evidence>
<dbReference type="NCBIfam" id="TIGR00756">
    <property type="entry name" value="PPR"/>
    <property type="match status" value="5"/>
</dbReference>
<dbReference type="Pfam" id="PF01535">
    <property type="entry name" value="PPR"/>
    <property type="match status" value="5"/>
</dbReference>
<comment type="similarity">
    <text evidence="2">Belongs to the PPR family. PCMP-E subfamily.</text>
</comment>
<comment type="caution">
    <text evidence="4">The sequence shown here is derived from an EMBL/GenBank/DDBJ whole genome shotgun (WGS) entry which is preliminary data.</text>
</comment>
<dbReference type="AlphaFoldDB" id="A0ABC8IW07"/>
<name>A0ABC8IW07_ERUVS</name>
<evidence type="ECO:0000313" key="4">
    <source>
        <dbReference type="EMBL" id="CAH8283608.1"/>
    </source>
</evidence>
<dbReference type="Pfam" id="PF13041">
    <property type="entry name" value="PPR_2"/>
    <property type="match status" value="2"/>
</dbReference>
<accession>A0ABC8IW07</accession>
<evidence type="ECO:0000313" key="5">
    <source>
        <dbReference type="Proteomes" id="UP001642260"/>
    </source>
</evidence>
<dbReference type="InterPro" id="IPR002885">
    <property type="entry name" value="PPR_rpt"/>
</dbReference>
<dbReference type="PANTHER" id="PTHR47926:SF525">
    <property type="entry name" value="EMB2261"/>
    <property type="match status" value="1"/>
</dbReference>
<dbReference type="Gene3D" id="1.25.40.10">
    <property type="entry name" value="Tetratricopeptide repeat domain"/>
    <property type="match status" value="5"/>
</dbReference>
<feature type="repeat" description="PPR" evidence="3">
    <location>
        <begin position="426"/>
        <end position="460"/>
    </location>
</feature>
<dbReference type="PANTHER" id="PTHR47926">
    <property type="entry name" value="PENTATRICOPEPTIDE REPEAT-CONTAINING PROTEIN"/>
    <property type="match status" value="1"/>
</dbReference>